<proteinExistence type="predicted"/>
<organism evidence="1 2">
    <name type="scientific">Rhynchophorus ferrugineus</name>
    <name type="common">Red palm weevil</name>
    <name type="synonym">Curculio ferrugineus</name>
    <dbReference type="NCBI Taxonomy" id="354439"/>
    <lineage>
        <taxon>Eukaryota</taxon>
        <taxon>Metazoa</taxon>
        <taxon>Ecdysozoa</taxon>
        <taxon>Arthropoda</taxon>
        <taxon>Hexapoda</taxon>
        <taxon>Insecta</taxon>
        <taxon>Pterygota</taxon>
        <taxon>Neoptera</taxon>
        <taxon>Endopterygota</taxon>
        <taxon>Coleoptera</taxon>
        <taxon>Polyphaga</taxon>
        <taxon>Cucujiformia</taxon>
        <taxon>Curculionidae</taxon>
        <taxon>Dryophthorinae</taxon>
        <taxon>Rhynchophorus</taxon>
    </lineage>
</organism>
<dbReference type="Proteomes" id="UP000625711">
    <property type="component" value="Unassembled WGS sequence"/>
</dbReference>
<name>A0A834IXC2_RHYFE</name>
<comment type="caution">
    <text evidence="1">The sequence shown here is derived from an EMBL/GenBank/DDBJ whole genome shotgun (WGS) entry which is preliminary data.</text>
</comment>
<accession>A0A834IXC2</accession>
<evidence type="ECO:0000313" key="1">
    <source>
        <dbReference type="EMBL" id="KAF7285625.1"/>
    </source>
</evidence>
<dbReference type="AlphaFoldDB" id="A0A834IXC2"/>
<sequence>MPAVFSEVGEHLARSALRPVRRPRERIIEQNNAVPIETDAVDDEDTLPPPGVIREASPLDLEDLPLTEMFIQIVGRVA</sequence>
<gene>
    <name evidence="1" type="ORF">GWI33_010415</name>
</gene>
<keyword evidence="2" id="KW-1185">Reference proteome</keyword>
<protein>
    <submittedName>
        <fullName evidence="1">Uncharacterized protein</fullName>
    </submittedName>
</protein>
<reference evidence="1" key="1">
    <citation type="submission" date="2020-08" db="EMBL/GenBank/DDBJ databases">
        <title>Genome sequencing and assembly of the red palm weevil Rhynchophorus ferrugineus.</title>
        <authorList>
            <person name="Dias G.B."/>
            <person name="Bergman C.M."/>
            <person name="Manee M."/>
        </authorList>
    </citation>
    <scope>NUCLEOTIDE SEQUENCE</scope>
    <source>
        <strain evidence="1">AA-2017</strain>
        <tissue evidence="1">Whole larva</tissue>
    </source>
</reference>
<evidence type="ECO:0000313" key="2">
    <source>
        <dbReference type="Proteomes" id="UP000625711"/>
    </source>
</evidence>
<dbReference type="EMBL" id="JAACXV010000050">
    <property type="protein sequence ID" value="KAF7285625.1"/>
    <property type="molecule type" value="Genomic_DNA"/>
</dbReference>